<name>A0A0E9QZD8_ANGAN</name>
<feature type="region of interest" description="Disordered" evidence="1">
    <location>
        <begin position="1"/>
        <end position="26"/>
    </location>
</feature>
<reference evidence="2" key="1">
    <citation type="submission" date="2014-11" db="EMBL/GenBank/DDBJ databases">
        <authorList>
            <person name="Amaro Gonzalez C."/>
        </authorList>
    </citation>
    <scope>NUCLEOTIDE SEQUENCE</scope>
</reference>
<sequence length="26" mass="2741">MRCNSSGSVRPVPYGGEGGEFLTALR</sequence>
<accession>A0A0E9QZD8</accession>
<evidence type="ECO:0000313" key="2">
    <source>
        <dbReference type="EMBL" id="JAH21852.1"/>
    </source>
</evidence>
<proteinExistence type="predicted"/>
<protein>
    <submittedName>
        <fullName evidence="2">Uncharacterized protein</fullName>
    </submittedName>
</protein>
<organism evidence="2">
    <name type="scientific">Anguilla anguilla</name>
    <name type="common">European freshwater eel</name>
    <name type="synonym">Muraena anguilla</name>
    <dbReference type="NCBI Taxonomy" id="7936"/>
    <lineage>
        <taxon>Eukaryota</taxon>
        <taxon>Metazoa</taxon>
        <taxon>Chordata</taxon>
        <taxon>Craniata</taxon>
        <taxon>Vertebrata</taxon>
        <taxon>Euteleostomi</taxon>
        <taxon>Actinopterygii</taxon>
        <taxon>Neopterygii</taxon>
        <taxon>Teleostei</taxon>
        <taxon>Anguilliformes</taxon>
        <taxon>Anguillidae</taxon>
        <taxon>Anguilla</taxon>
    </lineage>
</organism>
<dbReference type="AlphaFoldDB" id="A0A0E9QZD8"/>
<reference evidence="2" key="2">
    <citation type="journal article" date="2015" name="Fish Shellfish Immunol.">
        <title>Early steps in the European eel (Anguilla anguilla)-Vibrio vulnificus interaction in the gills: Role of the RtxA13 toxin.</title>
        <authorList>
            <person name="Callol A."/>
            <person name="Pajuelo D."/>
            <person name="Ebbesson L."/>
            <person name="Teles M."/>
            <person name="MacKenzie S."/>
            <person name="Amaro C."/>
        </authorList>
    </citation>
    <scope>NUCLEOTIDE SEQUENCE</scope>
</reference>
<evidence type="ECO:0000256" key="1">
    <source>
        <dbReference type="SAM" id="MobiDB-lite"/>
    </source>
</evidence>
<dbReference type="EMBL" id="GBXM01086725">
    <property type="protein sequence ID" value="JAH21852.1"/>
    <property type="molecule type" value="Transcribed_RNA"/>
</dbReference>